<dbReference type="EMBL" id="CM046398">
    <property type="protein sequence ID" value="KAI8530208.1"/>
    <property type="molecule type" value="Genomic_DNA"/>
</dbReference>
<evidence type="ECO:0000313" key="1">
    <source>
        <dbReference type="EMBL" id="KAI8530208.1"/>
    </source>
</evidence>
<reference evidence="1" key="1">
    <citation type="submission" date="2022-02" db="EMBL/GenBank/DDBJ databases">
        <title>Plant Genome Project.</title>
        <authorList>
            <person name="Zhang R.-G."/>
        </authorList>
    </citation>
    <scope>NUCLEOTIDE SEQUENCE</scope>
    <source>
        <strain evidence="1">AT1</strain>
    </source>
</reference>
<organism evidence="1 2">
    <name type="scientific">Rhododendron molle</name>
    <name type="common">Chinese azalea</name>
    <name type="synonym">Azalea mollis</name>
    <dbReference type="NCBI Taxonomy" id="49168"/>
    <lineage>
        <taxon>Eukaryota</taxon>
        <taxon>Viridiplantae</taxon>
        <taxon>Streptophyta</taxon>
        <taxon>Embryophyta</taxon>
        <taxon>Tracheophyta</taxon>
        <taxon>Spermatophyta</taxon>
        <taxon>Magnoliopsida</taxon>
        <taxon>eudicotyledons</taxon>
        <taxon>Gunneridae</taxon>
        <taxon>Pentapetalae</taxon>
        <taxon>asterids</taxon>
        <taxon>Ericales</taxon>
        <taxon>Ericaceae</taxon>
        <taxon>Ericoideae</taxon>
        <taxon>Rhodoreae</taxon>
        <taxon>Rhododendron</taxon>
    </lineage>
</organism>
<comment type="caution">
    <text evidence="1">The sequence shown here is derived from an EMBL/GenBank/DDBJ whole genome shotgun (WGS) entry which is preliminary data.</text>
</comment>
<gene>
    <name evidence="1" type="ORF">RHMOL_Rhmol11G0037900</name>
</gene>
<name>A0ACC0LN52_RHOML</name>
<accession>A0ACC0LN52</accession>
<sequence length="50" mass="5867">MQEPNAHCFTPSTWPAHVERVPRHHRLGMAELQTKDNIKPVEISHPIWEN</sequence>
<dbReference type="Proteomes" id="UP001062846">
    <property type="component" value="Chromosome 11"/>
</dbReference>
<protein>
    <submittedName>
        <fullName evidence="1">Uncharacterized protein</fullName>
    </submittedName>
</protein>
<proteinExistence type="predicted"/>
<evidence type="ECO:0000313" key="2">
    <source>
        <dbReference type="Proteomes" id="UP001062846"/>
    </source>
</evidence>
<keyword evidence="2" id="KW-1185">Reference proteome</keyword>